<dbReference type="PANTHER" id="PTHR37298">
    <property type="entry name" value="UPF0111 PROTEIN YKAA"/>
    <property type="match status" value="1"/>
</dbReference>
<reference evidence="1 2" key="1">
    <citation type="submission" date="2024-09" db="EMBL/GenBank/DDBJ databases">
        <title>Draft genome sequence of Candidatus Magnetaquicoccaceae bacterium FCR-1.</title>
        <authorList>
            <person name="Shimoshige H."/>
            <person name="Shimamura S."/>
            <person name="Taoka A."/>
            <person name="Kobayashi H."/>
            <person name="Maekawa T."/>
        </authorList>
    </citation>
    <scope>NUCLEOTIDE SEQUENCE [LARGE SCALE GENOMIC DNA]</scope>
    <source>
        <strain evidence="1 2">FCR-1</strain>
    </source>
</reference>
<dbReference type="InterPro" id="IPR052912">
    <property type="entry name" value="UPF0111_domain"/>
</dbReference>
<dbReference type="Gene3D" id="1.20.58.220">
    <property type="entry name" value="Phosphate transport system protein phou homolog 2, domain 2"/>
    <property type="match status" value="1"/>
</dbReference>
<evidence type="ECO:0000313" key="1">
    <source>
        <dbReference type="EMBL" id="GAB0057678.1"/>
    </source>
</evidence>
<dbReference type="Proteomes" id="UP001628193">
    <property type="component" value="Unassembled WGS sequence"/>
</dbReference>
<gene>
    <name evidence="1" type="ORF">SIID45300_02010</name>
</gene>
<dbReference type="EMBL" id="BAAFGK010000004">
    <property type="protein sequence ID" value="GAB0057678.1"/>
    <property type="molecule type" value="Genomic_DNA"/>
</dbReference>
<comment type="caution">
    <text evidence="1">The sequence shown here is derived from an EMBL/GenBank/DDBJ whole genome shotgun (WGS) entry which is preliminary data.</text>
</comment>
<accession>A0ABQ0C9W2</accession>
<name>A0ABQ0C9W2_9PROT</name>
<keyword evidence="2" id="KW-1185">Reference proteome</keyword>
<dbReference type="PANTHER" id="PTHR37298:SF1">
    <property type="entry name" value="UPF0111 PROTEIN YKAA"/>
    <property type="match status" value="1"/>
</dbReference>
<proteinExistence type="predicted"/>
<dbReference type="RefSeq" id="WP_420905370.1">
    <property type="nucleotide sequence ID" value="NZ_BAAFGK010000004.1"/>
</dbReference>
<sequence>MSGGSSPFTKMLDNVFPRIPPFLDMISVQAEVLSKGMTVAVDYMSEATTARFHEIMQIETRSRELREKHLDILNNAFSTPIDREDVLRSITALEVPVASIRVVIEEMESLKIKSDNYLLEMAVILRESAAAMQRGFAKLDTTPAQAEPDAQVGLQCLANVDRVYRKALSQLYSIDDDLNRMRAHADGAEVQAMVHVVEMLKRREVYRHIRNIAAKMGEAAQVLHGIVIQIG</sequence>
<evidence type="ECO:0008006" key="3">
    <source>
        <dbReference type="Google" id="ProtNLM"/>
    </source>
</evidence>
<protein>
    <recommendedName>
        <fullName evidence="3">Phosphate transport regulator</fullName>
    </recommendedName>
</protein>
<evidence type="ECO:0000313" key="2">
    <source>
        <dbReference type="Proteomes" id="UP001628193"/>
    </source>
</evidence>
<organism evidence="1 2">
    <name type="scientific">Candidatus Magnetaquiglobus chichijimensis</name>
    <dbReference type="NCBI Taxonomy" id="3141448"/>
    <lineage>
        <taxon>Bacteria</taxon>
        <taxon>Pseudomonadati</taxon>
        <taxon>Pseudomonadota</taxon>
        <taxon>Magnetococcia</taxon>
        <taxon>Magnetococcales</taxon>
        <taxon>Candidatus Magnetaquicoccaceae</taxon>
        <taxon>Candidatus Magnetaquiglobus</taxon>
    </lineage>
</organism>
<dbReference type="InterPro" id="IPR038078">
    <property type="entry name" value="PhoU-like_sf"/>
</dbReference>